<accession>A0A1N7ERG3</accession>
<dbReference type="Proteomes" id="UP000186004">
    <property type="component" value="Unassembled WGS sequence"/>
</dbReference>
<evidence type="ECO:0000313" key="2">
    <source>
        <dbReference type="Proteomes" id="UP000186004"/>
    </source>
</evidence>
<organism evidence="1 2">
    <name type="scientific">Micromonospora avicenniae</name>
    <dbReference type="NCBI Taxonomy" id="1198245"/>
    <lineage>
        <taxon>Bacteria</taxon>
        <taxon>Bacillati</taxon>
        <taxon>Actinomycetota</taxon>
        <taxon>Actinomycetes</taxon>
        <taxon>Micromonosporales</taxon>
        <taxon>Micromonosporaceae</taxon>
        <taxon>Micromonospora</taxon>
    </lineage>
</organism>
<sequence>MTEIAELPFEEYAAESAVLGVYRQVFAVLAREANGMVDDAGLVRVDELILSAFAAAGPVGLTVEQVVAACGEVPAPAVRRRFEVLRSYRAVARVNERPNEMFYQAAFAPYVMLLFLRRLSRTGGLGELHRMLSIARLAVDDDTTTLEEARSHLREMTNVFRLLANPIMQLAKSGTIESLRTQAQPLLGNSELLDQATAYHNQAVEKWPQLLPECTELRMALAAYRDAVTTAARRLIDQAGKTRALGLLPAERWRSFARDADVDELAAAVEGLLFDAPDPYFTADDLLGAVEEGLRTDTGRTPPPRPRIDDDLQVPDQVGVDVEAGRLAARAEDLLAGRDEVTVAELLAAAGDWRAGRRVLSDLTAIGLRPELPYTLTWGDGLRIDVAGDLTWVTDGRFRRQKPVEVPA</sequence>
<gene>
    <name evidence="1" type="ORF">SAMN05444858_12642</name>
</gene>
<dbReference type="STRING" id="1198245.SAMN05444858_12642"/>
<dbReference type="AlphaFoldDB" id="A0A1N7ERG3"/>
<proteinExistence type="predicted"/>
<dbReference type="EMBL" id="FTNF01000026">
    <property type="protein sequence ID" value="SIR90535.1"/>
    <property type="molecule type" value="Genomic_DNA"/>
</dbReference>
<protein>
    <submittedName>
        <fullName evidence="1">Uncharacterized protein</fullName>
    </submittedName>
</protein>
<keyword evidence="2" id="KW-1185">Reference proteome</keyword>
<name>A0A1N7ERG3_9ACTN</name>
<reference evidence="1 2" key="1">
    <citation type="submission" date="2017-01" db="EMBL/GenBank/DDBJ databases">
        <authorList>
            <person name="Mah S.A."/>
            <person name="Swanson W.J."/>
            <person name="Moy G.W."/>
            <person name="Vacquier V.D."/>
        </authorList>
    </citation>
    <scope>NUCLEOTIDE SEQUENCE [LARGE SCALE GENOMIC DNA]</scope>
    <source>
        <strain evidence="1 2">DSM 45758</strain>
    </source>
</reference>
<evidence type="ECO:0000313" key="1">
    <source>
        <dbReference type="EMBL" id="SIR90535.1"/>
    </source>
</evidence>
<dbReference type="OrthoDB" id="3804919at2"/>